<dbReference type="eggNOG" id="COG0526">
    <property type="taxonomic scope" value="Bacteria"/>
</dbReference>
<accession>A0A068NKZ5</accession>
<dbReference type="EMBL" id="CP007139">
    <property type="protein sequence ID" value="AIE83455.1"/>
    <property type="molecule type" value="Genomic_DNA"/>
</dbReference>
<dbReference type="Proteomes" id="UP000027982">
    <property type="component" value="Chromosome"/>
</dbReference>
<sequence>MRWEFTPGPIVGAEPLTGSRGLELVMVAHPFCPCTAASLNQLRDIVVQSQGKLRTRIVFVGANMGSPSPNERAAQEIPDAGIQWVDAKQAQRFGAITSGHVTLYRDGVPIFEGGITASRGVVGDSAGQRAIETALRGQKPIAAAPVYGCALTPGESP</sequence>
<dbReference type="KEGG" id="fgi:OP10G_0087"/>
<proteinExistence type="predicted"/>
<evidence type="ECO:0000313" key="2">
    <source>
        <dbReference type="Proteomes" id="UP000027982"/>
    </source>
</evidence>
<dbReference type="HOGENOM" id="CLU_1675294_0_0_0"/>
<name>A0A068NKZ5_FIMGI</name>
<dbReference type="AlphaFoldDB" id="A0A068NKZ5"/>
<evidence type="ECO:0000313" key="1">
    <source>
        <dbReference type="EMBL" id="AIE83455.1"/>
    </source>
</evidence>
<reference evidence="1 2" key="1">
    <citation type="journal article" date="2014" name="PLoS ONE">
        <title>The first complete genome sequence of the class fimbriimonadia in the phylum armatimonadetes.</title>
        <authorList>
            <person name="Hu Z.Y."/>
            <person name="Wang Y.Z."/>
            <person name="Im W.T."/>
            <person name="Wang S.Y."/>
            <person name="Zhao G.P."/>
            <person name="Zheng H.J."/>
            <person name="Quan Z.X."/>
        </authorList>
    </citation>
    <scope>NUCLEOTIDE SEQUENCE [LARGE SCALE GENOMIC DNA]</scope>
    <source>
        <strain evidence="1">Gsoil 348</strain>
    </source>
</reference>
<gene>
    <name evidence="1" type="ORF">OP10G_0087</name>
</gene>
<protein>
    <submittedName>
        <fullName evidence="1">RedB protein</fullName>
    </submittedName>
</protein>
<organism evidence="1 2">
    <name type="scientific">Fimbriimonas ginsengisoli Gsoil 348</name>
    <dbReference type="NCBI Taxonomy" id="661478"/>
    <lineage>
        <taxon>Bacteria</taxon>
        <taxon>Bacillati</taxon>
        <taxon>Armatimonadota</taxon>
        <taxon>Fimbriimonadia</taxon>
        <taxon>Fimbriimonadales</taxon>
        <taxon>Fimbriimonadaceae</taxon>
        <taxon>Fimbriimonas</taxon>
    </lineage>
</organism>
<dbReference type="STRING" id="661478.OP10G_0087"/>
<keyword evidence="2" id="KW-1185">Reference proteome</keyword>